<evidence type="ECO:0000313" key="2">
    <source>
        <dbReference type="EMBL" id="HEN27782.1"/>
    </source>
</evidence>
<dbReference type="PANTHER" id="PTHR30231">
    <property type="entry name" value="DNA POLYMERASE III SUBUNIT EPSILON"/>
    <property type="match status" value="1"/>
</dbReference>
<proteinExistence type="predicted"/>
<dbReference type="AlphaFoldDB" id="A0A7C2K368"/>
<reference evidence="2" key="1">
    <citation type="journal article" date="2020" name="mSystems">
        <title>Genome- and Community-Level Interaction Insights into Carbon Utilization and Element Cycling Functions of Hydrothermarchaeota in Hydrothermal Sediment.</title>
        <authorList>
            <person name="Zhou Z."/>
            <person name="Liu Y."/>
            <person name="Xu W."/>
            <person name="Pan J."/>
            <person name="Luo Z.H."/>
            <person name="Li M."/>
        </authorList>
    </citation>
    <scope>NUCLEOTIDE SEQUENCE [LARGE SCALE GENOMIC DNA]</scope>
    <source>
        <strain evidence="2">SpSt-34</strain>
        <strain evidence="3">SpSt-69</strain>
    </source>
</reference>
<dbReference type="Gene3D" id="3.30.420.10">
    <property type="entry name" value="Ribonuclease H-like superfamily/Ribonuclease H"/>
    <property type="match status" value="1"/>
</dbReference>
<dbReference type="FunFam" id="3.30.420.10:FF:000045">
    <property type="entry name" value="3'-5' exonuclease DinG"/>
    <property type="match status" value="1"/>
</dbReference>
<dbReference type="InterPro" id="IPR036397">
    <property type="entry name" value="RNaseH_sf"/>
</dbReference>
<organism evidence="2">
    <name type="scientific">candidate division WOR-3 bacterium</name>
    <dbReference type="NCBI Taxonomy" id="2052148"/>
    <lineage>
        <taxon>Bacteria</taxon>
        <taxon>Bacteria division WOR-3</taxon>
    </lineage>
</organism>
<dbReference type="EMBL" id="DSOL01000113">
    <property type="protein sequence ID" value="HEN27782.1"/>
    <property type="molecule type" value="Genomic_DNA"/>
</dbReference>
<dbReference type="GO" id="GO:0045004">
    <property type="term" value="P:DNA replication proofreading"/>
    <property type="evidence" value="ECO:0007669"/>
    <property type="project" value="TreeGrafter"/>
</dbReference>
<evidence type="ECO:0000313" key="3">
    <source>
        <dbReference type="EMBL" id="HGL18139.1"/>
    </source>
</evidence>
<dbReference type="GO" id="GO:0003677">
    <property type="term" value="F:DNA binding"/>
    <property type="evidence" value="ECO:0007669"/>
    <property type="project" value="InterPro"/>
</dbReference>
<comment type="caution">
    <text evidence="2">The sequence shown here is derived from an EMBL/GenBank/DDBJ whole genome shotgun (WGS) entry which is preliminary data.</text>
</comment>
<gene>
    <name evidence="2" type="ORF">ENQ77_03810</name>
    <name evidence="3" type="ORF">ENU66_07420</name>
</gene>
<dbReference type="NCBIfam" id="TIGR00573">
    <property type="entry name" value="dnaq"/>
    <property type="match status" value="1"/>
</dbReference>
<dbReference type="InterPro" id="IPR013520">
    <property type="entry name" value="Ribonucl_H"/>
</dbReference>
<name>A0A7C2K368_UNCW3</name>
<feature type="domain" description="Exonuclease" evidence="1">
    <location>
        <begin position="17"/>
        <end position="184"/>
    </location>
</feature>
<accession>A0A7C2K368</accession>
<dbReference type="PANTHER" id="PTHR30231:SF41">
    <property type="entry name" value="DNA POLYMERASE III SUBUNIT EPSILON"/>
    <property type="match status" value="1"/>
</dbReference>
<dbReference type="SUPFAM" id="SSF53098">
    <property type="entry name" value="Ribonuclease H-like"/>
    <property type="match status" value="1"/>
</dbReference>
<dbReference type="EMBL" id="DTDJ01000047">
    <property type="protein sequence ID" value="HGL18139.1"/>
    <property type="molecule type" value="Genomic_DNA"/>
</dbReference>
<dbReference type="InterPro" id="IPR006054">
    <property type="entry name" value="DnaQ"/>
</dbReference>
<dbReference type="GO" id="GO:0003887">
    <property type="term" value="F:DNA-directed DNA polymerase activity"/>
    <property type="evidence" value="ECO:0007669"/>
    <property type="project" value="InterPro"/>
</dbReference>
<dbReference type="CDD" id="cd06127">
    <property type="entry name" value="DEDDh"/>
    <property type="match status" value="1"/>
</dbReference>
<dbReference type="SMART" id="SM00479">
    <property type="entry name" value="EXOIII"/>
    <property type="match status" value="1"/>
</dbReference>
<dbReference type="Pfam" id="PF00929">
    <property type="entry name" value="RNase_T"/>
    <property type="match status" value="1"/>
</dbReference>
<evidence type="ECO:0000259" key="1">
    <source>
        <dbReference type="SMART" id="SM00479"/>
    </source>
</evidence>
<protein>
    <recommendedName>
        <fullName evidence="1">Exonuclease domain-containing protein</fullName>
    </recommendedName>
</protein>
<sequence length="268" mass="31185">MIFEKKLKNEFPFEKCSFVALDIEATGLKIKEDRILEIALVKWEYNGKKQYFETLFNPGIEPTQHSISIHGITKEEFQNAPEFRKFKEKIVEFIGDSILIGFNILSLDLSLLNKELRLQGENPLYNYVIDVQGVATKILGTSKEKSLYFVSKELNISTPNLHRALPDAETTLKIWIKLLEHFRIHGFKTLKELHERGYFNIKLNPVGREIFLLGRQNRYVEIVYKSPTSPKTKRTIEPLGLRGSMVDAFCNLRLDFRSFNTSYILSYK</sequence>
<dbReference type="GO" id="GO:0008408">
    <property type="term" value="F:3'-5' exonuclease activity"/>
    <property type="evidence" value="ECO:0007669"/>
    <property type="project" value="TreeGrafter"/>
</dbReference>
<dbReference type="GO" id="GO:0005829">
    <property type="term" value="C:cytosol"/>
    <property type="evidence" value="ECO:0007669"/>
    <property type="project" value="TreeGrafter"/>
</dbReference>
<dbReference type="InterPro" id="IPR012337">
    <property type="entry name" value="RNaseH-like_sf"/>
</dbReference>